<evidence type="ECO:0000313" key="11">
    <source>
        <dbReference type="Proteomes" id="UP000190744"/>
    </source>
</evidence>
<dbReference type="Pfam" id="PF02775">
    <property type="entry name" value="TPP_enzyme_C"/>
    <property type="match status" value="1"/>
</dbReference>
<evidence type="ECO:0000256" key="6">
    <source>
        <dbReference type="RuleBase" id="RU362132"/>
    </source>
</evidence>
<sequence length="596" mass="63037">MVGFPLQHPKTRELTGGDLLAQSLKTLGVEVAFGLHGGHLDAFLMGCEDIGIRLVDTRHETVAVQAAEGYCRISTKPGVCFVTANSGFSNGLPGLATAYADRSPILCITSSPPLRDTENNSLQGSIDQVVAARPITKFAHRVVTPEECPRIVSHALRVAQSGPPGPVLLDFPIDVLFSPIHTSLISWGSINSPPSFPPAPHTAAVEAAVKLLGAAQRPVIITGTAARGQQARRQLFKLAEDCSIPVFNTSKYASFTPSSPMLSQATAGTLATLPSVNLARPDLVVLLGARTGMFLGGRSGAIIPDKECKLIQVDCDGSEIGRSLPVDLGIVSDVEAFLSALNAALASTDATINDQSWVQSVLGLASMESPYEREPQVTASGRLHPYHAVKNLVSGIDPGSIIILDGGEASAWVGDLASRCQPHTVMTATGYLGFLGNGFGYTLGCAIAAPDRKIVNIQGDGSAGFHLMELDTYKRFGLNIMTVVVNNSSWGMSSNGQDLVYGTDHPARPISALSSATEYDVVATGLQNAASKISRIADIQSTVTKFQEQSGPSCINLIVDRKPVHPITTAMVGLTDDPNLVVVPYYDNTPRTFYRL</sequence>
<comment type="caution">
    <text evidence="10">The sequence shown here is derived from an EMBL/GenBank/DDBJ whole genome shotgun (WGS) entry which is preliminary data.</text>
</comment>
<keyword evidence="10" id="KW-0456">Lyase</keyword>
<evidence type="ECO:0000256" key="1">
    <source>
        <dbReference type="ARBA" id="ARBA00001946"/>
    </source>
</evidence>
<dbReference type="InterPro" id="IPR011766">
    <property type="entry name" value="TPP_enzyme_TPP-bd"/>
</dbReference>
<proteinExistence type="inferred from homology"/>
<keyword evidence="5 6" id="KW-0786">Thiamine pyrophosphate</keyword>
<organism evidence="10 11">
    <name type="scientific">Penicillium brasilianum</name>
    <dbReference type="NCBI Taxonomy" id="104259"/>
    <lineage>
        <taxon>Eukaryota</taxon>
        <taxon>Fungi</taxon>
        <taxon>Dikarya</taxon>
        <taxon>Ascomycota</taxon>
        <taxon>Pezizomycotina</taxon>
        <taxon>Eurotiomycetes</taxon>
        <taxon>Eurotiomycetidae</taxon>
        <taxon>Eurotiales</taxon>
        <taxon>Aspergillaceae</taxon>
        <taxon>Penicillium</taxon>
    </lineage>
</organism>
<evidence type="ECO:0000259" key="9">
    <source>
        <dbReference type="Pfam" id="PF02776"/>
    </source>
</evidence>
<dbReference type="GO" id="GO:0016829">
    <property type="term" value="F:lyase activity"/>
    <property type="evidence" value="ECO:0007669"/>
    <property type="project" value="UniProtKB-KW"/>
</dbReference>
<dbReference type="Gene3D" id="3.40.50.970">
    <property type="match status" value="2"/>
</dbReference>
<dbReference type="GO" id="GO:0003984">
    <property type="term" value="F:acetolactate synthase activity"/>
    <property type="evidence" value="ECO:0007669"/>
    <property type="project" value="TreeGrafter"/>
</dbReference>
<dbReference type="InterPro" id="IPR012000">
    <property type="entry name" value="Thiamin_PyroP_enz_cen_dom"/>
</dbReference>
<feature type="domain" description="Thiamine pyrophosphate enzyme N-terminal TPP-binding" evidence="9">
    <location>
        <begin position="15"/>
        <end position="129"/>
    </location>
</feature>
<evidence type="ECO:0000256" key="5">
    <source>
        <dbReference type="ARBA" id="ARBA00023052"/>
    </source>
</evidence>
<dbReference type="InterPro" id="IPR029061">
    <property type="entry name" value="THDP-binding"/>
</dbReference>
<reference evidence="11" key="1">
    <citation type="submission" date="2015-09" db="EMBL/GenBank/DDBJ databases">
        <authorList>
            <person name="Fill T.P."/>
            <person name="Baretta J.F."/>
            <person name="de Almeida L.G."/>
            <person name="Rocha M."/>
            <person name="de Souza D.H."/>
            <person name="Malavazi I."/>
            <person name="Cerdeira L.T."/>
            <person name="Hong H."/>
            <person name="Samborskyy M."/>
            <person name="de Vasconcelos A.T."/>
            <person name="Leadlay P."/>
            <person name="Rodrigues-Filho E."/>
        </authorList>
    </citation>
    <scope>NUCLEOTIDE SEQUENCE [LARGE SCALE GENOMIC DNA]</scope>
    <source>
        <strain evidence="11">LaBioMMi 136</strain>
    </source>
</reference>
<comment type="similarity">
    <text evidence="3 6">Belongs to the TPP enzyme family.</text>
</comment>
<keyword evidence="4" id="KW-0479">Metal-binding</keyword>
<dbReference type="GO" id="GO:0009099">
    <property type="term" value="P:L-valine biosynthetic process"/>
    <property type="evidence" value="ECO:0007669"/>
    <property type="project" value="TreeGrafter"/>
</dbReference>
<dbReference type="EMBL" id="LJBN01000001">
    <property type="protein sequence ID" value="OOQ91671.1"/>
    <property type="molecule type" value="Genomic_DNA"/>
</dbReference>
<gene>
    <name evidence="10" type="ORF">PEBR_09034</name>
</gene>
<dbReference type="SUPFAM" id="SSF52467">
    <property type="entry name" value="DHS-like NAD/FAD-binding domain"/>
    <property type="match status" value="1"/>
</dbReference>
<evidence type="ECO:0000256" key="3">
    <source>
        <dbReference type="ARBA" id="ARBA00007812"/>
    </source>
</evidence>
<dbReference type="SUPFAM" id="SSF52518">
    <property type="entry name" value="Thiamin diphosphate-binding fold (THDP-binding)"/>
    <property type="match status" value="2"/>
</dbReference>
<dbReference type="AlphaFoldDB" id="A0A1S9S273"/>
<evidence type="ECO:0000259" key="7">
    <source>
        <dbReference type="Pfam" id="PF00205"/>
    </source>
</evidence>
<dbReference type="Proteomes" id="UP000190744">
    <property type="component" value="Unassembled WGS sequence"/>
</dbReference>
<feature type="domain" description="Thiamine pyrophosphate enzyme central" evidence="7">
    <location>
        <begin position="205"/>
        <end position="341"/>
    </location>
</feature>
<dbReference type="GO" id="GO:0030976">
    <property type="term" value="F:thiamine pyrophosphate binding"/>
    <property type="evidence" value="ECO:0007669"/>
    <property type="project" value="InterPro"/>
</dbReference>
<dbReference type="InterPro" id="IPR012001">
    <property type="entry name" value="Thiamin_PyroP_enz_TPP-bd_dom"/>
</dbReference>
<dbReference type="PROSITE" id="PS00187">
    <property type="entry name" value="TPP_ENZYMES"/>
    <property type="match status" value="1"/>
</dbReference>
<dbReference type="GO" id="GO:0005948">
    <property type="term" value="C:acetolactate synthase complex"/>
    <property type="evidence" value="ECO:0007669"/>
    <property type="project" value="TreeGrafter"/>
</dbReference>
<evidence type="ECO:0000313" key="10">
    <source>
        <dbReference type="EMBL" id="OOQ91671.1"/>
    </source>
</evidence>
<evidence type="ECO:0000256" key="2">
    <source>
        <dbReference type="ARBA" id="ARBA00001964"/>
    </source>
</evidence>
<dbReference type="GO" id="GO:0000287">
    <property type="term" value="F:magnesium ion binding"/>
    <property type="evidence" value="ECO:0007669"/>
    <property type="project" value="InterPro"/>
</dbReference>
<protein>
    <submittedName>
        <fullName evidence="10">Putative 2-hydroxyphytanoyl-CoA lyase</fullName>
    </submittedName>
</protein>
<dbReference type="Pfam" id="PF00205">
    <property type="entry name" value="TPP_enzyme_M"/>
    <property type="match status" value="1"/>
</dbReference>
<dbReference type="Pfam" id="PF02776">
    <property type="entry name" value="TPP_enzyme_N"/>
    <property type="match status" value="1"/>
</dbReference>
<dbReference type="InterPro" id="IPR000399">
    <property type="entry name" value="TPP-bd_CS"/>
</dbReference>
<dbReference type="CDD" id="cd07035">
    <property type="entry name" value="TPP_PYR_POX_like"/>
    <property type="match status" value="1"/>
</dbReference>
<accession>A0A1S9S273</accession>
<dbReference type="GO" id="GO:0050660">
    <property type="term" value="F:flavin adenine dinucleotide binding"/>
    <property type="evidence" value="ECO:0007669"/>
    <property type="project" value="TreeGrafter"/>
</dbReference>
<evidence type="ECO:0000256" key="4">
    <source>
        <dbReference type="ARBA" id="ARBA00022723"/>
    </source>
</evidence>
<dbReference type="PANTHER" id="PTHR18968:SF166">
    <property type="entry name" value="2-HYDROXYACYL-COA LYASE 2"/>
    <property type="match status" value="1"/>
</dbReference>
<dbReference type="PANTHER" id="PTHR18968">
    <property type="entry name" value="THIAMINE PYROPHOSPHATE ENZYMES"/>
    <property type="match status" value="1"/>
</dbReference>
<dbReference type="GO" id="GO:0009097">
    <property type="term" value="P:isoleucine biosynthetic process"/>
    <property type="evidence" value="ECO:0007669"/>
    <property type="project" value="TreeGrafter"/>
</dbReference>
<dbReference type="Gene3D" id="3.40.50.1220">
    <property type="entry name" value="TPP-binding domain"/>
    <property type="match status" value="1"/>
</dbReference>
<dbReference type="FunFam" id="3.40.50.970:FF:000007">
    <property type="entry name" value="Acetolactate synthase"/>
    <property type="match status" value="1"/>
</dbReference>
<feature type="domain" description="Thiamine pyrophosphate enzyme TPP-binding" evidence="8">
    <location>
        <begin position="405"/>
        <end position="556"/>
    </location>
</feature>
<evidence type="ECO:0000259" key="8">
    <source>
        <dbReference type="Pfam" id="PF02775"/>
    </source>
</evidence>
<comment type="cofactor">
    <cofactor evidence="2">
        <name>thiamine diphosphate</name>
        <dbReference type="ChEBI" id="CHEBI:58937"/>
    </cofactor>
</comment>
<dbReference type="InterPro" id="IPR029035">
    <property type="entry name" value="DHS-like_NAD/FAD-binding_dom"/>
</dbReference>
<name>A0A1S9S273_PENBI</name>
<dbReference type="InterPro" id="IPR045229">
    <property type="entry name" value="TPP_enz"/>
</dbReference>
<comment type="cofactor">
    <cofactor evidence="1">
        <name>Mg(2+)</name>
        <dbReference type="ChEBI" id="CHEBI:18420"/>
    </cofactor>
</comment>